<dbReference type="InterPro" id="IPR057475">
    <property type="entry name" value="CUT_C"/>
</dbReference>
<accession>A0A914VHY9</accession>
<evidence type="ECO:0000256" key="5">
    <source>
        <dbReference type="ARBA" id="ARBA00022729"/>
    </source>
</evidence>
<feature type="domain" description="ZP" evidence="10">
    <location>
        <begin position="27"/>
        <end position="267"/>
    </location>
</feature>
<organism evidence="11 12">
    <name type="scientific">Plectus sambesii</name>
    <dbReference type="NCBI Taxonomy" id="2011161"/>
    <lineage>
        <taxon>Eukaryota</taxon>
        <taxon>Metazoa</taxon>
        <taxon>Ecdysozoa</taxon>
        <taxon>Nematoda</taxon>
        <taxon>Chromadorea</taxon>
        <taxon>Plectida</taxon>
        <taxon>Plectina</taxon>
        <taxon>Plectoidea</taxon>
        <taxon>Plectidae</taxon>
        <taxon>Plectus</taxon>
    </lineage>
</organism>
<evidence type="ECO:0000256" key="6">
    <source>
        <dbReference type="ARBA" id="ARBA00022989"/>
    </source>
</evidence>
<evidence type="ECO:0000313" key="12">
    <source>
        <dbReference type="WBParaSite" id="PSAMB.scaffold1921size26667.g15582.t1"/>
    </source>
</evidence>
<dbReference type="InterPro" id="IPR056953">
    <property type="entry name" value="CUT_N"/>
</dbReference>
<keyword evidence="4 8" id="KW-0812">Transmembrane</keyword>
<keyword evidence="2" id="KW-0193">Cuticle</keyword>
<dbReference type="GO" id="GO:0042302">
    <property type="term" value="F:structural constituent of cuticle"/>
    <property type="evidence" value="ECO:0007669"/>
    <property type="project" value="UniProtKB-KW"/>
</dbReference>
<feature type="transmembrane region" description="Helical" evidence="8">
    <location>
        <begin position="346"/>
        <end position="371"/>
    </location>
</feature>
<dbReference type="GO" id="GO:0005886">
    <property type="term" value="C:plasma membrane"/>
    <property type="evidence" value="ECO:0007669"/>
    <property type="project" value="UniProtKB-SubCell"/>
</dbReference>
<evidence type="ECO:0000256" key="4">
    <source>
        <dbReference type="ARBA" id="ARBA00022692"/>
    </source>
</evidence>
<evidence type="ECO:0000256" key="2">
    <source>
        <dbReference type="ARBA" id="ARBA00022460"/>
    </source>
</evidence>
<dbReference type="PROSITE" id="PS51034">
    <property type="entry name" value="ZP_2"/>
    <property type="match status" value="1"/>
</dbReference>
<dbReference type="InterPro" id="IPR001507">
    <property type="entry name" value="ZP_dom"/>
</dbReference>
<dbReference type="AlphaFoldDB" id="A0A914VHY9"/>
<dbReference type="SMART" id="SM00241">
    <property type="entry name" value="ZP"/>
    <property type="match status" value="1"/>
</dbReference>
<dbReference type="InterPro" id="IPR051962">
    <property type="entry name" value="Cuticlin"/>
</dbReference>
<feature type="chain" id="PRO_5037171540" evidence="9">
    <location>
        <begin position="24"/>
        <end position="382"/>
    </location>
</feature>
<protein>
    <submittedName>
        <fullName evidence="12">ZP domain-containing protein</fullName>
    </submittedName>
</protein>
<evidence type="ECO:0000259" key="10">
    <source>
        <dbReference type="PROSITE" id="PS51034"/>
    </source>
</evidence>
<sequence length="382" mass="42356">MCQFSALLLEVLSIAIDNGLVAAPEIQCGSRTVAVEFLVRRPFLGRLFVKGFSDDATCQGRRRRVDGVGIEIDLSSCGMQRIRSANPAGVFISAVFVLSFHPKFITSVDKAYRIQCFYMEASKQVTAQLEVSMLPTIMASVSMAMPQCRYELLEGGLHGPPVHFGKVGQAVFHKWSCQAEDKEMFCMVVHSCVVNDGRGDVVEVIDGDGCSLDPFLIGDLEYLDGLTAAKESHVFKYADRAVVYFTCQLAVTVKEPEKTCKRPTCGLYGHGKKRMRRMLSQNKRVANIDVSTSELQLVDQLDDYDNLRRKTEPVVELMRPPEHETDANRLPFESVPSSDLYCVDSVGAIVVMSAVTVLCLSSVTIAFYSLYARSAPVYSYNF</sequence>
<evidence type="ECO:0000256" key="1">
    <source>
        <dbReference type="ARBA" id="ARBA00004251"/>
    </source>
</evidence>
<evidence type="ECO:0000256" key="8">
    <source>
        <dbReference type="SAM" id="Phobius"/>
    </source>
</evidence>
<dbReference type="Pfam" id="PF25057">
    <property type="entry name" value="CUT_N"/>
    <property type="match status" value="1"/>
</dbReference>
<dbReference type="PANTHER" id="PTHR22907">
    <property type="entry name" value="GH04558P"/>
    <property type="match status" value="1"/>
</dbReference>
<dbReference type="WBParaSite" id="PSAMB.scaffold1921size26667.g15582.t1">
    <property type="protein sequence ID" value="PSAMB.scaffold1921size26667.g15582.t1"/>
    <property type="gene ID" value="PSAMB.scaffold1921size26667.g15582"/>
</dbReference>
<keyword evidence="6 8" id="KW-1133">Transmembrane helix</keyword>
<name>A0A914VHY9_9BILA</name>
<dbReference type="PANTHER" id="PTHR22907:SF51">
    <property type="entry name" value="CUTICLIN-1"/>
    <property type="match status" value="1"/>
</dbReference>
<keyword evidence="5 9" id="KW-0732">Signal</keyword>
<evidence type="ECO:0000256" key="3">
    <source>
        <dbReference type="ARBA" id="ARBA00022475"/>
    </source>
</evidence>
<evidence type="ECO:0000313" key="11">
    <source>
        <dbReference type="Proteomes" id="UP000887566"/>
    </source>
</evidence>
<keyword evidence="11" id="KW-1185">Reference proteome</keyword>
<dbReference type="Pfam" id="PF25301">
    <property type="entry name" value="CUT_C"/>
    <property type="match status" value="1"/>
</dbReference>
<proteinExistence type="predicted"/>
<comment type="subcellular location">
    <subcellularLocation>
        <location evidence="1">Cell membrane</location>
        <topology evidence="1">Single-pass type I membrane protein</topology>
    </subcellularLocation>
</comment>
<dbReference type="Proteomes" id="UP000887566">
    <property type="component" value="Unplaced"/>
</dbReference>
<evidence type="ECO:0000256" key="7">
    <source>
        <dbReference type="ARBA" id="ARBA00023136"/>
    </source>
</evidence>
<keyword evidence="3" id="KW-1003">Cell membrane</keyword>
<keyword evidence="7 8" id="KW-0472">Membrane</keyword>
<feature type="signal peptide" evidence="9">
    <location>
        <begin position="1"/>
        <end position="23"/>
    </location>
</feature>
<reference evidence="12" key="1">
    <citation type="submission" date="2022-11" db="UniProtKB">
        <authorList>
            <consortium name="WormBaseParasite"/>
        </authorList>
    </citation>
    <scope>IDENTIFICATION</scope>
</reference>
<evidence type="ECO:0000256" key="9">
    <source>
        <dbReference type="SAM" id="SignalP"/>
    </source>
</evidence>